<reference evidence="1" key="1">
    <citation type="submission" date="2023-04" db="EMBL/GenBank/DDBJ databases">
        <authorList>
            <consortium name="ELIXIR-Norway"/>
        </authorList>
    </citation>
    <scope>NUCLEOTIDE SEQUENCE [LARGE SCALE GENOMIC DNA]</scope>
</reference>
<keyword evidence="2" id="KW-1185">Reference proteome</keyword>
<protein>
    <submittedName>
        <fullName evidence="1">Uncharacterized protein</fullName>
    </submittedName>
</protein>
<proteinExistence type="predicted"/>
<dbReference type="EMBL" id="OX459939">
    <property type="protein sequence ID" value="CAI9170608.1"/>
    <property type="molecule type" value="Genomic_DNA"/>
</dbReference>
<gene>
    <name evidence="1" type="ORF">MRATA1EN1_LOCUS19570</name>
</gene>
<evidence type="ECO:0000313" key="2">
    <source>
        <dbReference type="Proteomes" id="UP001176941"/>
    </source>
</evidence>
<organism evidence="1 2">
    <name type="scientific">Rangifer tarandus platyrhynchus</name>
    <name type="common">Svalbard reindeer</name>
    <dbReference type="NCBI Taxonomy" id="3082113"/>
    <lineage>
        <taxon>Eukaryota</taxon>
        <taxon>Metazoa</taxon>
        <taxon>Chordata</taxon>
        <taxon>Craniata</taxon>
        <taxon>Vertebrata</taxon>
        <taxon>Euteleostomi</taxon>
        <taxon>Mammalia</taxon>
        <taxon>Eutheria</taxon>
        <taxon>Laurasiatheria</taxon>
        <taxon>Artiodactyla</taxon>
        <taxon>Ruminantia</taxon>
        <taxon>Pecora</taxon>
        <taxon>Cervidae</taxon>
        <taxon>Odocoileinae</taxon>
        <taxon>Rangifer</taxon>
    </lineage>
</organism>
<dbReference type="Proteomes" id="UP001176941">
    <property type="component" value="Chromosome 3"/>
</dbReference>
<sequence length="103" mass="11663">MKPEDEACEFSERYHILNPKEEASYPPASPKNLKYLASTVKKREVYKDPGSGHIPSKQWPDSLCCFLNYRPRAAVSALLPTRAEVGHFTAKGPWCTLRPEEAE</sequence>
<name>A0ABN8ZAR9_RANTA</name>
<evidence type="ECO:0000313" key="1">
    <source>
        <dbReference type="EMBL" id="CAI9170608.1"/>
    </source>
</evidence>
<accession>A0ABN8ZAR9</accession>